<name>A0ABR3CL61_9PEZI</name>
<gene>
    <name evidence="1" type="ORF">SLS55_002800</name>
</gene>
<comment type="caution">
    <text evidence="1">The sequence shown here is derived from an EMBL/GenBank/DDBJ whole genome shotgun (WGS) entry which is preliminary data.</text>
</comment>
<evidence type="ECO:0000313" key="2">
    <source>
        <dbReference type="Proteomes" id="UP001430584"/>
    </source>
</evidence>
<evidence type="ECO:0000313" key="1">
    <source>
        <dbReference type="EMBL" id="KAL0261370.1"/>
    </source>
</evidence>
<dbReference type="RefSeq" id="XP_066634399.1">
    <property type="nucleotide sequence ID" value="XM_066774280.1"/>
</dbReference>
<proteinExistence type="predicted"/>
<accession>A0ABR3CL61</accession>
<protein>
    <submittedName>
        <fullName evidence="1">Uncharacterized protein</fullName>
    </submittedName>
</protein>
<keyword evidence="2" id="KW-1185">Reference proteome</keyword>
<dbReference type="Proteomes" id="UP001430584">
    <property type="component" value="Unassembled WGS sequence"/>
</dbReference>
<reference evidence="1 2" key="1">
    <citation type="submission" date="2024-02" db="EMBL/GenBank/DDBJ databases">
        <title>De novo assembly and annotation of 12 fungi associated with fruit tree decline syndrome in Ontario, Canada.</title>
        <authorList>
            <person name="Sulman M."/>
            <person name="Ellouze W."/>
            <person name="Ilyukhin E."/>
        </authorList>
    </citation>
    <scope>NUCLEOTIDE SEQUENCE [LARGE SCALE GENOMIC DNA]</scope>
    <source>
        <strain evidence="1 2">FDS-637</strain>
    </source>
</reference>
<organism evidence="1 2">
    <name type="scientific">Diplodia seriata</name>
    <dbReference type="NCBI Taxonomy" id="420778"/>
    <lineage>
        <taxon>Eukaryota</taxon>
        <taxon>Fungi</taxon>
        <taxon>Dikarya</taxon>
        <taxon>Ascomycota</taxon>
        <taxon>Pezizomycotina</taxon>
        <taxon>Dothideomycetes</taxon>
        <taxon>Dothideomycetes incertae sedis</taxon>
        <taxon>Botryosphaeriales</taxon>
        <taxon>Botryosphaeriaceae</taxon>
        <taxon>Diplodia</taxon>
    </lineage>
</organism>
<sequence length="140" mass="15667">MRKIRIMILKHSLVANEPFDLAAPTKLLPFGPSWQKFQSMRDDTLHVPRLNKTIRNEAAEIFYGASNTQHLRKLTANLGFARAPWWDPGGETLQSRTRRCGVACRATGATRRAATSRATPYRQSCRTLAQAGALKSCHGF</sequence>
<dbReference type="GeneID" id="92006885"/>
<dbReference type="EMBL" id="JAJVCZ030000003">
    <property type="protein sequence ID" value="KAL0261370.1"/>
    <property type="molecule type" value="Genomic_DNA"/>
</dbReference>